<dbReference type="Proteomes" id="UP001201980">
    <property type="component" value="Unassembled WGS sequence"/>
</dbReference>
<dbReference type="AlphaFoldDB" id="A0AAD5RJN8"/>
<evidence type="ECO:0000256" key="1">
    <source>
        <dbReference type="SAM" id="MobiDB-lite"/>
    </source>
</evidence>
<evidence type="ECO:0000313" key="2">
    <source>
        <dbReference type="EMBL" id="KAJ2896224.1"/>
    </source>
</evidence>
<protein>
    <submittedName>
        <fullName evidence="2">Uncharacterized protein</fullName>
    </submittedName>
</protein>
<name>A0AAD5RJN8_9PEZI</name>
<gene>
    <name evidence="2" type="ORF">MKZ38_005753</name>
</gene>
<comment type="caution">
    <text evidence="2">The sequence shown here is derived from an EMBL/GenBank/DDBJ whole genome shotgun (WGS) entry which is preliminary data.</text>
</comment>
<evidence type="ECO:0000313" key="3">
    <source>
        <dbReference type="Proteomes" id="UP001201980"/>
    </source>
</evidence>
<sequence length="121" mass="13559">MTERRGFRQGRRQRRHHHCSFWPCAAKPGTAIGGITGRDGLGWTSKPSPSRAPLEGTSVPSLPSWYHRTPLGRVRRRWPKSAVGGIAKRPWVESAVGGITGHLWIYFKAESVIGGRRLLFF</sequence>
<organism evidence="2 3">
    <name type="scientific">Zalerion maritima</name>
    <dbReference type="NCBI Taxonomy" id="339359"/>
    <lineage>
        <taxon>Eukaryota</taxon>
        <taxon>Fungi</taxon>
        <taxon>Dikarya</taxon>
        <taxon>Ascomycota</taxon>
        <taxon>Pezizomycotina</taxon>
        <taxon>Sordariomycetes</taxon>
        <taxon>Lulworthiomycetidae</taxon>
        <taxon>Lulworthiales</taxon>
        <taxon>Lulworthiaceae</taxon>
        <taxon>Zalerion</taxon>
    </lineage>
</organism>
<keyword evidence="3" id="KW-1185">Reference proteome</keyword>
<feature type="region of interest" description="Disordered" evidence="1">
    <location>
        <begin position="35"/>
        <end position="62"/>
    </location>
</feature>
<accession>A0AAD5RJN8</accession>
<reference evidence="2" key="1">
    <citation type="submission" date="2022-07" db="EMBL/GenBank/DDBJ databases">
        <title>Draft genome sequence of Zalerion maritima ATCC 34329, a (micro)plastics degrading marine fungus.</title>
        <authorList>
            <person name="Paco A."/>
            <person name="Goncalves M.F.M."/>
            <person name="Rocha-Santos T.A.P."/>
            <person name="Alves A."/>
        </authorList>
    </citation>
    <scope>NUCLEOTIDE SEQUENCE</scope>
    <source>
        <strain evidence="2">ATCC 34329</strain>
    </source>
</reference>
<dbReference type="EMBL" id="JAKWBI020000345">
    <property type="protein sequence ID" value="KAJ2896224.1"/>
    <property type="molecule type" value="Genomic_DNA"/>
</dbReference>
<proteinExistence type="predicted"/>